<evidence type="ECO:0000313" key="1">
    <source>
        <dbReference type="EMBL" id="BAV95145.1"/>
    </source>
</evidence>
<dbReference type="EMBL" id="AP014564">
    <property type="protein sequence ID" value="BAV95145.1"/>
    <property type="molecule type" value="Genomic_DNA"/>
</dbReference>
<proteinExistence type="predicted"/>
<dbReference type="Proteomes" id="UP000243197">
    <property type="component" value="Chromosome"/>
</dbReference>
<protein>
    <submittedName>
        <fullName evidence="1">Uncharacterized protein</fullName>
    </submittedName>
</protein>
<evidence type="ECO:0000313" key="2">
    <source>
        <dbReference type="Proteomes" id="UP000243197"/>
    </source>
</evidence>
<keyword evidence="2" id="KW-1185">Reference proteome</keyword>
<accession>A0A1J1DZ15</accession>
<dbReference type="OrthoDB" id="9814063at2"/>
<organism evidence="1 2">
    <name type="scientific">Ichthyobacterium seriolicida</name>
    <dbReference type="NCBI Taxonomy" id="242600"/>
    <lineage>
        <taxon>Bacteria</taxon>
        <taxon>Pseudomonadati</taxon>
        <taxon>Bacteroidota</taxon>
        <taxon>Flavobacteriia</taxon>
        <taxon>Flavobacteriales</taxon>
        <taxon>Ichthyobacteriaceae</taxon>
        <taxon>Ichthyobacterium</taxon>
    </lineage>
</organism>
<name>A0A1J1DZ15_9FLAO</name>
<dbReference type="KEGG" id="ise:JBKA6_1132"/>
<sequence length="370" mass="39068">MKKKFLKNILSLLTLGSIIFSCNKPSEGPKTEKEAIQKAISNIKSIVFTKAKNSTPATNPNTANPAYAALFVKKTPAITYVDLTTEFRAVIEGDSVIKVLVPFDKTLNINTATTLTATITLNEKPGENVYLGDKKLTDSIAPFDYPISTTLVHANLIESTGGVSQVLEIKRKDKDGNVLIKKSFKVVFVHDIPSNLCTIGPDNFKFTVAAANGSINTVTNLTPEGTNAATPATGSTIKAHYVTPTDATTNSSSAPFEFQLRKSTNSSSTPGELPTAGVAETAYFKADALKLPDGAYIEVDATDTACSGNDCNNINPITGVRTGGTVSTTATDLKGASGSSAISYKFTVVAQDGTTKKYYKLTINAAAPTS</sequence>
<gene>
    <name evidence="1" type="ORF">JBKA6_1132</name>
</gene>
<dbReference type="AlphaFoldDB" id="A0A1J1DZ15"/>
<dbReference type="PROSITE" id="PS51257">
    <property type="entry name" value="PROKAR_LIPOPROTEIN"/>
    <property type="match status" value="1"/>
</dbReference>
<dbReference type="RefSeq" id="WP_096686697.1">
    <property type="nucleotide sequence ID" value="NZ_AP014564.1"/>
</dbReference>
<reference evidence="1 2" key="1">
    <citation type="submission" date="2014-03" db="EMBL/GenBank/DDBJ databases">
        <title>complete genome sequence of Flavobacteriaceae bacterium JBKA-6.</title>
        <authorList>
            <person name="Takano T."/>
            <person name="Nakamura Y."/>
            <person name="Takuma S."/>
            <person name="Yasuike M."/>
            <person name="Matsuyama T."/>
            <person name="Sakai T."/>
            <person name="Fujiwara A."/>
            <person name="Kimoto K."/>
            <person name="Fukuda Y."/>
            <person name="Kondo H."/>
            <person name="Hirono I."/>
            <person name="Nakayasu C."/>
        </authorList>
    </citation>
    <scope>NUCLEOTIDE SEQUENCE [LARGE SCALE GENOMIC DNA]</scope>
    <source>
        <strain evidence="1 2">JBKA-6</strain>
    </source>
</reference>